<dbReference type="PRINTS" id="PR01210">
    <property type="entry name" value="GGTRANSPTASE"/>
</dbReference>
<reference evidence="13" key="1">
    <citation type="journal article" date="2019" name="Int. J. Syst. Evol. Microbiol.">
        <title>The Global Catalogue of Microorganisms (GCM) 10K type strain sequencing project: providing services to taxonomists for standard genome sequencing and annotation.</title>
        <authorList>
            <consortium name="The Broad Institute Genomics Platform"/>
            <consortium name="The Broad Institute Genome Sequencing Center for Infectious Disease"/>
            <person name="Wu L."/>
            <person name="Ma J."/>
        </authorList>
    </citation>
    <scope>NUCLEOTIDE SEQUENCE [LARGE SCALE GENOMIC DNA]</scope>
    <source>
        <strain evidence="13">JCM 17125</strain>
    </source>
</reference>
<evidence type="ECO:0000256" key="10">
    <source>
        <dbReference type="SAM" id="MobiDB-lite"/>
    </source>
</evidence>
<feature type="signal peptide" evidence="11">
    <location>
        <begin position="1"/>
        <end position="34"/>
    </location>
</feature>
<dbReference type="NCBIfam" id="TIGR00066">
    <property type="entry name" value="g_glut_trans"/>
    <property type="match status" value="1"/>
</dbReference>
<evidence type="ECO:0000256" key="11">
    <source>
        <dbReference type="SAM" id="SignalP"/>
    </source>
</evidence>
<comment type="pathway">
    <text evidence="9">Sulfur metabolism; glutathione metabolism.</text>
</comment>
<gene>
    <name evidence="12" type="primary">ggt</name>
    <name evidence="12" type="ORF">GCM10022399_00840</name>
</gene>
<dbReference type="Pfam" id="PF01019">
    <property type="entry name" value="G_glu_transpept"/>
    <property type="match status" value="1"/>
</dbReference>
<keyword evidence="7 9" id="KW-0012">Acyltransferase</keyword>
<comment type="catalytic activity">
    <reaction evidence="8 9">
        <text>an N-terminal (5-L-glutamyl)-[peptide] + an alpha-amino acid = 5-L-glutamyl amino acid + an N-terminal L-alpha-aminoacyl-[peptide]</text>
        <dbReference type="Rhea" id="RHEA:23904"/>
        <dbReference type="Rhea" id="RHEA-COMP:9780"/>
        <dbReference type="Rhea" id="RHEA-COMP:9795"/>
        <dbReference type="ChEBI" id="CHEBI:77644"/>
        <dbReference type="ChEBI" id="CHEBI:78597"/>
        <dbReference type="ChEBI" id="CHEBI:78599"/>
        <dbReference type="ChEBI" id="CHEBI:78608"/>
        <dbReference type="EC" id="2.3.2.2"/>
    </reaction>
</comment>
<keyword evidence="11" id="KW-0732">Signal</keyword>
<keyword evidence="6 9" id="KW-0865">Zymogen</keyword>
<evidence type="ECO:0000256" key="6">
    <source>
        <dbReference type="ARBA" id="ARBA00023145"/>
    </source>
</evidence>
<comment type="subunit">
    <text evidence="9">This enzyme consists of two polypeptide chains, which are synthesized in precursor form from a single polypeptide.</text>
</comment>
<dbReference type="InterPro" id="IPR051792">
    <property type="entry name" value="GGT_bact"/>
</dbReference>
<keyword evidence="13" id="KW-1185">Reference proteome</keyword>
<organism evidence="12 13">
    <name type="scientific">Terrabacter ginsenosidimutans</name>
    <dbReference type="NCBI Taxonomy" id="490575"/>
    <lineage>
        <taxon>Bacteria</taxon>
        <taxon>Bacillati</taxon>
        <taxon>Actinomycetota</taxon>
        <taxon>Actinomycetes</taxon>
        <taxon>Micrococcales</taxon>
        <taxon>Intrasporangiaceae</taxon>
        <taxon>Terrabacter</taxon>
    </lineage>
</organism>
<dbReference type="PANTHER" id="PTHR43199">
    <property type="entry name" value="GLUTATHIONE HYDROLASE"/>
    <property type="match status" value="1"/>
</dbReference>
<feature type="region of interest" description="Disordered" evidence="10">
    <location>
        <begin position="35"/>
        <end position="73"/>
    </location>
</feature>
<evidence type="ECO:0000256" key="9">
    <source>
        <dbReference type="RuleBase" id="RU368036"/>
    </source>
</evidence>
<dbReference type="Gene3D" id="1.10.246.130">
    <property type="match status" value="1"/>
</dbReference>
<dbReference type="EC" id="3.4.19.13" evidence="9"/>
<evidence type="ECO:0000256" key="5">
    <source>
        <dbReference type="ARBA" id="ARBA00022801"/>
    </source>
</evidence>
<keyword evidence="9" id="KW-0317">Glutathione biosynthesis</keyword>
<comment type="PTM">
    <text evidence="9">Cleaved by autocatalysis into a large and a small subunit.</text>
</comment>
<dbReference type="Gene3D" id="3.60.20.40">
    <property type="match status" value="1"/>
</dbReference>
<dbReference type="EC" id="2.3.2.2" evidence="9"/>
<feature type="chain" id="PRO_5046414136" description="Glutathione hydrolase proenzyme" evidence="11">
    <location>
        <begin position="35"/>
        <end position="627"/>
    </location>
</feature>
<accession>A0ABP7CIT1</accession>
<evidence type="ECO:0000256" key="2">
    <source>
        <dbReference type="ARBA" id="ARBA00001089"/>
    </source>
</evidence>
<comment type="similarity">
    <text evidence="3 9">Belongs to the gamma-glutamyltransferase family.</text>
</comment>
<evidence type="ECO:0000256" key="4">
    <source>
        <dbReference type="ARBA" id="ARBA00022679"/>
    </source>
</evidence>
<evidence type="ECO:0000313" key="13">
    <source>
        <dbReference type="Proteomes" id="UP001501468"/>
    </source>
</evidence>
<evidence type="ECO:0000313" key="12">
    <source>
        <dbReference type="EMBL" id="GAA3688986.1"/>
    </source>
</evidence>
<evidence type="ECO:0000256" key="8">
    <source>
        <dbReference type="ARBA" id="ARBA00047417"/>
    </source>
</evidence>
<protein>
    <recommendedName>
        <fullName evidence="9">Glutathione hydrolase proenzyme</fullName>
        <ecNumber evidence="9">2.3.2.2</ecNumber>
        <ecNumber evidence="9">3.4.19.13</ecNumber>
    </recommendedName>
    <component>
        <recommendedName>
            <fullName evidence="9">Glutathione hydrolase large chain</fullName>
        </recommendedName>
    </component>
    <component>
        <recommendedName>
            <fullName evidence="9">Glutathione hydrolase small chain</fullName>
        </recommendedName>
    </component>
</protein>
<dbReference type="PANTHER" id="PTHR43199:SF1">
    <property type="entry name" value="GLUTATHIONE HYDROLASE PROENZYME"/>
    <property type="match status" value="1"/>
</dbReference>
<comment type="catalytic activity">
    <reaction evidence="2 9">
        <text>glutathione + H2O = L-cysteinylglycine + L-glutamate</text>
        <dbReference type="Rhea" id="RHEA:28807"/>
        <dbReference type="ChEBI" id="CHEBI:15377"/>
        <dbReference type="ChEBI" id="CHEBI:29985"/>
        <dbReference type="ChEBI" id="CHEBI:57925"/>
        <dbReference type="ChEBI" id="CHEBI:61694"/>
        <dbReference type="EC" id="3.4.19.13"/>
    </reaction>
</comment>
<proteinExistence type="inferred from homology"/>
<evidence type="ECO:0000256" key="3">
    <source>
        <dbReference type="ARBA" id="ARBA00009381"/>
    </source>
</evidence>
<dbReference type="EMBL" id="BAABDC010000001">
    <property type="protein sequence ID" value="GAA3688986.1"/>
    <property type="molecule type" value="Genomic_DNA"/>
</dbReference>
<dbReference type="RefSeq" id="WP_344939944.1">
    <property type="nucleotide sequence ID" value="NZ_BAABDC010000001.1"/>
</dbReference>
<sequence>MSRHSARTTTRSRWVLGALVVGLPLSLLPATAGAQPTVAPAPAPQHDHGWHGKPTPLPKTPVMTGSGGAVSSVDRDASQVGIDVLARGGNAADAAVATAAALGVTEPYSTGIGGGGFLVYYDARSRRVSTIDGRETAPKTFTENTFRKPDGTPMDFNTVVNSGLSVGIPGTPALWAKALRDYGTLSLNSALKPAERLAQQGFVVDQTFADQTTANAARFSVFPETAKVFLRDGKAPAVGSVFTNPDMARAYRTLRTQGTQALYAGRLGQAVVAESRAPHTKPGTTVMGGQMTMADLGAYRALTKAPIHSQYKGYDVFGMPVPSSGGIAVAEILNLVQAYEDRTGIKTSALSDVDYLHRFSEASATAFADRNRYVGDVAGVPVKELTDPAFAAERACLFDPAKAQPRPIPFGSPDGSYTSCAPGAVAQGQPYEGQSTSHLTATDRWGNVASYTLTIEQTGGSGITVPGYGFLLNNELTDFNFSPLTAGVPDPNLPGPGKRPRSSMSPTILLDHGTPFLAVGSPGGATIITSVSQTILGYLDRDLSLVDAIAAPRLSSRNGASEGAEPAILGGPTGAALTAMGHKLASAGTPNEIGAVTAIRSLGHGLFEAAAEPTRRGGGSAMVVQPR</sequence>
<name>A0ABP7CIT1_9MICO</name>
<comment type="catalytic activity">
    <reaction evidence="1 9">
        <text>an S-substituted glutathione + H2O = an S-substituted L-cysteinylglycine + L-glutamate</text>
        <dbReference type="Rhea" id="RHEA:59468"/>
        <dbReference type="ChEBI" id="CHEBI:15377"/>
        <dbReference type="ChEBI" id="CHEBI:29985"/>
        <dbReference type="ChEBI" id="CHEBI:90779"/>
        <dbReference type="ChEBI" id="CHEBI:143103"/>
        <dbReference type="EC" id="3.4.19.13"/>
    </reaction>
</comment>
<dbReference type="SUPFAM" id="SSF56235">
    <property type="entry name" value="N-terminal nucleophile aminohydrolases (Ntn hydrolases)"/>
    <property type="match status" value="1"/>
</dbReference>
<dbReference type="InterPro" id="IPR043138">
    <property type="entry name" value="GGT_lsub"/>
</dbReference>
<evidence type="ECO:0000256" key="7">
    <source>
        <dbReference type="ARBA" id="ARBA00023315"/>
    </source>
</evidence>
<comment type="caution">
    <text evidence="12">The sequence shown here is derived from an EMBL/GenBank/DDBJ whole genome shotgun (WGS) entry which is preliminary data.</text>
</comment>
<evidence type="ECO:0000256" key="1">
    <source>
        <dbReference type="ARBA" id="ARBA00001049"/>
    </source>
</evidence>
<dbReference type="Proteomes" id="UP001501468">
    <property type="component" value="Unassembled WGS sequence"/>
</dbReference>
<keyword evidence="4 9" id="KW-0808">Transferase</keyword>
<keyword evidence="5 9" id="KW-0378">Hydrolase</keyword>
<dbReference type="InterPro" id="IPR043137">
    <property type="entry name" value="GGT_ssub_C"/>
</dbReference>
<dbReference type="InterPro" id="IPR029055">
    <property type="entry name" value="Ntn_hydrolases_N"/>
</dbReference>
<dbReference type="InterPro" id="IPR000101">
    <property type="entry name" value="GGT_peptidase"/>
</dbReference>